<dbReference type="SUPFAM" id="SSF63829">
    <property type="entry name" value="Calcium-dependent phosphotriesterase"/>
    <property type="match status" value="1"/>
</dbReference>
<dbReference type="EMBL" id="JAYKXP010000101">
    <property type="protein sequence ID" value="KAK7026735.1"/>
    <property type="molecule type" value="Genomic_DNA"/>
</dbReference>
<dbReference type="Gene3D" id="2.130.10.10">
    <property type="entry name" value="YVTN repeat-like/Quinoprotein amine dehydrogenase"/>
    <property type="match status" value="1"/>
</dbReference>
<dbReference type="InterPro" id="IPR015943">
    <property type="entry name" value="WD40/YVTN_repeat-like_dom_sf"/>
</dbReference>
<dbReference type="Proteomes" id="UP001383192">
    <property type="component" value="Unassembled WGS sequence"/>
</dbReference>
<name>A0AAW0BKM1_9AGAR</name>
<accession>A0AAW0BKM1</accession>
<reference evidence="1 2" key="1">
    <citation type="submission" date="2024-01" db="EMBL/GenBank/DDBJ databases">
        <title>A draft genome for a cacao thread blight-causing isolate of Paramarasmius palmivorus.</title>
        <authorList>
            <person name="Baruah I.K."/>
            <person name="Bukari Y."/>
            <person name="Amoako-Attah I."/>
            <person name="Meinhardt L.W."/>
            <person name="Bailey B.A."/>
            <person name="Cohen S.P."/>
        </authorList>
    </citation>
    <scope>NUCLEOTIDE SEQUENCE [LARGE SCALE GENOMIC DNA]</scope>
    <source>
        <strain evidence="1 2">GH-12</strain>
    </source>
</reference>
<evidence type="ECO:0000313" key="1">
    <source>
        <dbReference type="EMBL" id="KAK7026735.1"/>
    </source>
</evidence>
<sequence length="271" mass="29851">MFIYSTRLLGGPDGSEIVSLAYDINSMQLAVVHRSENIHLFYIDGAMVPRIKKSRKICHHWPQSVAFGMTTAGGVEVWSFGREDGDIGHAIISVKDDIIALDDTSQGICLYQLSVHHRLKTYPVPATSRVARGRNVAFVDGNSALACGSDHGAIYVFDRRSGENTDILRLGFEDWAQSLATAEIRGVQTIAAGRTSENAGVNDILIWSKKPSSVIPVTSEGTLDGERWKRVALMISALFLAQNMVWAAKMCFYGLKTRLACSEYLYWCSGK</sequence>
<dbReference type="AlphaFoldDB" id="A0AAW0BKM1"/>
<comment type="caution">
    <text evidence="1">The sequence shown here is derived from an EMBL/GenBank/DDBJ whole genome shotgun (WGS) entry which is preliminary data.</text>
</comment>
<gene>
    <name evidence="1" type="ORF">VNI00_015508</name>
</gene>
<proteinExistence type="predicted"/>
<evidence type="ECO:0000313" key="2">
    <source>
        <dbReference type="Proteomes" id="UP001383192"/>
    </source>
</evidence>
<organism evidence="1 2">
    <name type="scientific">Paramarasmius palmivorus</name>
    <dbReference type="NCBI Taxonomy" id="297713"/>
    <lineage>
        <taxon>Eukaryota</taxon>
        <taxon>Fungi</taxon>
        <taxon>Dikarya</taxon>
        <taxon>Basidiomycota</taxon>
        <taxon>Agaricomycotina</taxon>
        <taxon>Agaricomycetes</taxon>
        <taxon>Agaricomycetidae</taxon>
        <taxon>Agaricales</taxon>
        <taxon>Marasmiineae</taxon>
        <taxon>Marasmiaceae</taxon>
        <taxon>Paramarasmius</taxon>
    </lineage>
</organism>
<protein>
    <submittedName>
        <fullName evidence="1">Uncharacterized protein</fullName>
    </submittedName>
</protein>
<keyword evidence="2" id="KW-1185">Reference proteome</keyword>